<dbReference type="AlphaFoldDB" id="F2CWD3"/>
<organism evidence="1">
    <name type="scientific">Hordeum vulgare subsp. vulgare</name>
    <name type="common">Domesticated barley</name>
    <dbReference type="NCBI Taxonomy" id="112509"/>
    <lineage>
        <taxon>Eukaryota</taxon>
        <taxon>Viridiplantae</taxon>
        <taxon>Streptophyta</taxon>
        <taxon>Embryophyta</taxon>
        <taxon>Tracheophyta</taxon>
        <taxon>Spermatophyta</taxon>
        <taxon>Magnoliopsida</taxon>
        <taxon>Liliopsida</taxon>
        <taxon>Poales</taxon>
        <taxon>Poaceae</taxon>
        <taxon>BOP clade</taxon>
        <taxon>Pooideae</taxon>
        <taxon>Triticodae</taxon>
        <taxon>Triticeae</taxon>
        <taxon>Hordeinae</taxon>
        <taxon>Hordeum</taxon>
    </lineage>
</organism>
<accession>F2CWD3</accession>
<sequence>MSSELLFPTPFCERGKSFFDTFFWNPLPLPVPGVGIPRLADFLPPLPGPPRPP</sequence>
<dbReference type="EMBL" id="AK355936">
    <property type="protein sequence ID" value="BAJ87154.1"/>
    <property type="molecule type" value="mRNA"/>
</dbReference>
<reference evidence="1" key="1">
    <citation type="journal article" date="2011" name="Plant Physiol.">
        <title>Comprehensive sequence analysis of 24,783 barley full-length cDNAs derived from 12 clone libraries.</title>
        <authorList>
            <person name="Matsumoto T."/>
            <person name="Tanaka T."/>
            <person name="Sakai H."/>
            <person name="Amano N."/>
            <person name="Kanamori H."/>
            <person name="Kurita K."/>
            <person name="Kikuta A."/>
            <person name="Kamiya K."/>
            <person name="Yamamoto M."/>
            <person name="Ikawa H."/>
            <person name="Fujii N."/>
            <person name="Hori K."/>
            <person name="Itoh T."/>
            <person name="Sato K."/>
        </authorList>
    </citation>
    <scope>NUCLEOTIDE SEQUENCE</scope>
    <source>
        <tissue evidence="1">Shoot</tissue>
    </source>
</reference>
<evidence type="ECO:0000313" key="1">
    <source>
        <dbReference type="EMBL" id="BAJ87154.1"/>
    </source>
</evidence>
<name>F2CWD3_HORVV</name>
<proteinExistence type="evidence at transcript level"/>
<protein>
    <submittedName>
        <fullName evidence="1">Predicted protein</fullName>
    </submittedName>
</protein>